<dbReference type="SUPFAM" id="SSF52317">
    <property type="entry name" value="Class I glutamine amidotransferase-like"/>
    <property type="match status" value="1"/>
</dbReference>
<organism evidence="1 2">
    <name type="scientific">Paramaledivibacter caminithermalis (strain DSM 15212 / CIP 107654 / DViRD3)</name>
    <name type="common">Clostridium caminithermale</name>
    <dbReference type="NCBI Taxonomy" id="1121301"/>
    <lineage>
        <taxon>Bacteria</taxon>
        <taxon>Bacillati</taxon>
        <taxon>Bacillota</taxon>
        <taxon>Clostridia</taxon>
        <taxon>Peptostreptococcales</taxon>
        <taxon>Caminicellaceae</taxon>
        <taxon>Paramaledivibacter</taxon>
    </lineage>
</organism>
<dbReference type="AlphaFoldDB" id="A0A1M6KR73"/>
<dbReference type="PANTHER" id="PTHR43235">
    <property type="entry name" value="GLUTAMINE AMIDOTRANSFERASE PB2B2.05-RELATED"/>
    <property type="match status" value="1"/>
</dbReference>
<evidence type="ECO:0000313" key="2">
    <source>
        <dbReference type="Proteomes" id="UP000184465"/>
    </source>
</evidence>
<dbReference type="STRING" id="1121301.SAMN02745912_00492"/>
<dbReference type="PANTHER" id="PTHR43235:SF1">
    <property type="entry name" value="GLUTAMINE AMIDOTRANSFERASE PB2B2.05-RELATED"/>
    <property type="match status" value="1"/>
</dbReference>
<dbReference type="InterPro" id="IPR044668">
    <property type="entry name" value="PuuD-like"/>
</dbReference>
<gene>
    <name evidence="1" type="ORF">SAMN02745912_00492</name>
</gene>
<keyword evidence="2" id="KW-1185">Reference proteome</keyword>
<reference evidence="2" key="1">
    <citation type="submission" date="2016-11" db="EMBL/GenBank/DDBJ databases">
        <authorList>
            <person name="Varghese N."/>
            <person name="Submissions S."/>
        </authorList>
    </citation>
    <scope>NUCLEOTIDE SEQUENCE [LARGE SCALE GENOMIC DNA]</scope>
    <source>
        <strain evidence="2">DSM 15212 / CIP 107654 / DViRD3</strain>
    </source>
</reference>
<keyword evidence="1" id="KW-0808">Transferase</keyword>
<dbReference type="InterPro" id="IPR011697">
    <property type="entry name" value="Peptidase_C26"/>
</dbReference>
<sequence>MRPIIGITTFWENKNRPRKLYNLVSHNYIRSVQLAGGIPILIPLIDDKRAIINYLNMIDGIIFTGGNDISPLIYEENPIQQVQTICEERDEFEIELFLEALKLDMPILGVCRGMQLINVAMGGTLYQDIYSQRKNSLGHFPQNTPVHNLYHNIRINPESKLFDIFKKTEMKVNSFHHQGVKEVAESLEETSWAADGTIEAIEHINKNFVIGVQWHPEDLTIHHPIFLKLFEALLEEANNYRINKN</sequence>
<dbReference type="GO" id="GO:0016740">
    <property type="term" value="F:transferase activity"/>
    <property type="evidence" value="ECO:0007669"/>
    <property type="project" value="UniProtKB-KW"/>
</dbReference>
<dbReference type="Gene3D" id="3.40.50.880">
    <property type="match status" value="1"/>
</dbReference>
<accession>A0A1M6KR73</accession>
<dbReference type="Pfam" id="PF07722">
    <property type="entry name" value="Peptidase_C26"/>
    <property type="match status" value="1"/>
</dbReference>
<evidence type="ECO:0000313" key="1">
    <source>
        <dbReference type="EMBL" id="SHJ61380.1"/>
    </source>
</evidence>
<dbReference type="GO" id="GO:0005829">
    <property type="term" value="C:cytosol"/>
    <property type="evidence" value="ECO:0007669"/>
    <property type="project" value="TreeGrafter"/>
</dbReference>
<dbReference type="CDD" id="cd01745">
    <property type="entry name" value="GATase1_2"/>
    <property type="match status" value="1"/>
</dbReference>
<dbReference type="GO" id="GO:0016811">
    <property type="term" value="F:hydrolase activity, acting on carbon-nitrogen (but not peptide) bonds, in linear amides"/>
    <property type="evidence" value="ECO:0007669"/>
    <property type="project" value="InterPro"/>
</dbReference>
<dbReference type="OrthoDB" id="9813383at2"/>
<keyword evidence="1" id="KW-0315">Glutamine amidotransferase</keyword>
<dbReference type="FunFam" id="3.40.50.880:FF:000030">
    <property type="entry name" value="Gamma-glutamyl-gamma-aminobutyrate hydrolase PuuD"/>
    <property type="match status" value="1"/>
</dbReference>
<name>A0A1M6KR73_PARC5</name>
<protein>
    <submittedName>
        <fullName evidence="1">Putative glutamine amidotransferase</fullName>
    </submittedName>
</protein>
<dbReference type="RefSeq" id="WP_073146793.1">
    <property type="nucleotide sequence ID" value="NZ_FRAG01000004.1"/>
</dbReference>
<dbReference type="Proteomes" id="UP000184465">
    <property type="component" value="Unassembled WGS sequence"/>
</dbReference>
<dbReference type="EMBL" id="FRAG01000004">
    <property type="protein sequence ID" value="SHJ61380.1"/>
    <property type="molecule type" value="Genomic_DNA"/>
</dbReference>
<proteinExistence type="predicted"/>
<dbReference type="PROSITE" id="PS51273">
    <property type="entry name" value="GATASE_TYPE_1"/>
    <property type="match status" value="1"/>
</dbReference>
<dbReference type="InterPro" id="IPR029062">
    <property type="entry name" value="Class_I_gatase-like"/>
</dbReference>